<dbReference type="EMBL" id="JADGJH010002786">
    <property type="protein sequence ID" value="KAJ3094847.1"/>
    <property type="molecule type" value="Genomic_DNA"/>
</dbReference>
<evidence type="ECO:0000313" key="2">
    <source>
        <dbReference type="EMBL" id="KAJ3094847.1"/>
    </source>
</evidence>
<name>A0AAD5SSE9_9FUNG</name>
<feature type="transmembrane region" description="Helical" evidence="1">
    <location>
        <begin position="95"/>
        <end position="113"/>
    </location>
</feature>
<evidence type="ECO:0000313" key="3">
    <source>
        <dbReference type="Proteomes" id="UP001211907"/>
    </source>
</evidence>
<keyword evidence="1" id="KW-0812">Transmembrane</keyword>
<accession>A0AAD5SSE9</accession>
<dbReference type="AlphaFoldDB" id="A0AAD5SSE9"/>
<protein>
    <submittedName>
        <fullName evidence="2">Uncharacterized protein</fullName>
    </submittedName>
</protein>
<gene>
    <name evidence="2" type="ORF">HK100_005998</name>
</gene>
<reference evidence="2" key="1">
    <citation type="submission" date="2020-05" db="EMBL/GenBank/DDBJ databases">
        <title>Phylogenomic resolution of chytrid fungi.</title>
        <authorList>
            <person name="Stajich J.E."/>
            <person name="Amses K."/>
            <person name="Simmons R."/>
            <person name="Seto K."/>
            <person name="Myers J."/>
            <person name="Bonds A."/>
            <person name="Quandt C.A."/>
            <person name="Barry K."/>
            <person name="Liu P."/>
            <person name="Grigoriev I."/>
            <person name="Longcore J.E."/>
            <person name="James T.Y."/>
        </authorList>
    </citation>
    <scope>NUCLEOTIDE SEQUENCE</scope>
    <source>
        <strain evidence="2">JEL0513</strain>
    </source>
</reference>
<organism evidence="2 3">
    <name type="scientific">Physocladia obscura</name>
    <dbReference type="NCBI Taxonomy" id="109957"/>
    <lineage>
        <taxon>Eukaryota</taxon>
        <taxon>Fungi</taxon>
        <taxon>Fungi incertae sedis</taxon>
        <taxon>Chytridiomycota</taxon>
        <taxon>Chytridiomycota incertae sedis</taxon>
        <taxon>Chytridiomycetes</taxon>
        <taxon>Chytridiales</taxon>
        <taxon>Chytriomycetaceae</taxon>
        <taxon>Physocladia</taxon>
    </lineage>
</organism>
<sequence length="128" mass="14211">MGNLYGNSILISGDLNSQSNSDSAVLGSIKGIETTDENIDSLLSESNLTFDENKFDADLGNNFDENFEGSDNNEIDSNWDNNFDDGDAVHNLDHLFAPFPSKLFLILFVLLFGKRRRLSTDLDNIPFA</sequence>
<dbReference type="Proteomes" id="UP001211907">
    <property type="component" value="Unassembled WGS sequence"/>
</dbReference>
<evidence type="ECO:0000256" key="1">
    <source>
        <dbReference type="SAM" id="Phobius"/>
    </source>
</evidence>
<comment type="caution">
    <text evidence="2">The sequence shown here is derived from an EMBL/GenBank/DDBJ whole genome shotgun (WGS) entry which is preliminary data.</text>
</comment>
<keyword evidence="1" id="KW-0472">Membrane</keyword>
<proteinExistence type="predicted"/>
<keyword evidence="1" id="KW-1133">Transmembrane helix</keyword>
<keyword evidence="3" id="KW-1185">Reference proteome</keyword>